<gene>
    <name evidence="2" type="ORF">H6G72_26955</name>
</gene>
<feature type="domain" description="GIY-YIG" evidence="1">
    <location>
        <begin position="23"/>
        <end position="98"/>
    </location>
</feature>
<dbReference type="Proteomes" id="UP000641954">
    <property type="component" value="Unassembled WGS sequence"/>
</dbReference>
<dbReference type="RefSeq" id="WP_190880567.1">
    <property type="nucleotide sequence ID" value="NZ_JACJSK010000070.1"/>
</dbReference>
<dbReference type="InterPro" id="IPR035901">
    <property type="entry name" value="GIY-YIG_endonuc_sf"/>
</dbReference>
<protein>
    <submittedName>
        <fullName evidence="2">GIY-YIG nuclease family protein</fullName>
    </submittedName>
</protein>
<proteinExistence type="predicted"/>
<evidence type="ECO:0000313" key="3">
    <source>
        <dbReference type="Proteomes" id="UP000641954"/>
    </source>
</evidence>
<dbReference type="PROSITE" id="PS50164">
    <property type="entry name" value="GIY_YIG"/>
    <property type="match status" value="1"/>
</dbReference>
<dbReference type="EMBL" id="JACJSK010000070">
    <property type="protein sequence ID" value="MBD2547400.1"/>
    <property type="molecule type" value="Genomic_DNA"/>
</dbReference>
<comment type="caution">
    <text evidence="2">The sequence shown here is derived from an EMBL/GenBank/DDBJ whole genome shotgun (WGS) entry which is preliminary data.</text>
</comment>
<reference evidence="2 3" key="1">
    <citation type="journal article" date="2020" name="ISME J.">
        <title>Comparative genomics reveals insights into cyanobacterial evolution and habitat adaptation.</title>
        <authorList>
            <person name="Chen M.Y."/>
            <person name="Teng W.K."/>
            <person name="Zhao L."/>
            <person name="Hu C.X."/>
            <person name="Zhou Y.K."/>
            <person name="Han B.P."/>
            <person name="Song L.R."/>
            <person name="Shu W.S."/>
        </authorList>
    </citation>
    <scope>NUCLEOTIDE SEQUENCE [LARGE SCALE GENOMIC DNA]</scope>
    <source>
        <strain evidence="2 3">FACHB-1370</strain>
    </source>
</reference>
<sequence length="542" mass="63009">MIADRVILQLSNVILKDKHLLPESSGIYYVIDETNNVWYIGKSKNICKRWQGKAHHRIYQLQVHKKKKFTIYYEPVSESELDRVEKQRIEKYHPHLNSTPVKTKKLRPVETLLRETITAIADFAFILGVEPPRKEIQSQIAIDFLAKKNYLELNIIHVCLDMKALEEKCSASTEEQDALLKTTFSSRKSYARKWETFRLPSSFKALYFLKRLRRGDYFMYYRLCVNRIVVEVYDWNRWNFSEATPAMRAYNETSLAQESIRTLTPESLAQIQTLADEEERSTLYLKRLMPYESDLIPILFNEPIDRQAVHAMIAKVSEDYKAGQRGKGSRTKPIEVPAIFSEITTIEDLLRYRGIDPEKYSKLKNTEFDDGNKMGLFFKSFIMHDLKKTTKYIIDANHQTHPVYYHLAQGIVNNEKISFASPRNFETVYLLATVDKKAWLLVEEYLKDFASPADRQLTNGVGYIKKFYVSPRKCIVPAKVNIKLDPIGYSAWIPFGPNQEFPTFELAKAEINRRLKNSGLPGLKLSFKREYPPFVTITGGGM</sequence>
<dbReference type="SUPFAM" id="SSF82771">
    <property type="entry name" value="GIY-YIG endonuclease"/>
    <property type="match status" value="1"/>
</dbReference>
<dbReference type="InterPro" id="IPR000305">
    <property type="entry name" value="GIY-YIG_endonuc"/>
</dbReference>
<dbReference type="Gene3D" id="3.40.1440.10">
    <property type="entry name" value="GIY-YIG endonuclease"/>
    <property type="match status" value="1"/>
</dbReference>
<evidence type="ECO:0000259" key="1">
    <source>
        <dbReference type="PROSITE" id="PS50164"/>
    </source>
</evidence>
<dbReference type="SMART" id="SM00465">
    <property type="entry name" value="GIYc"/>
    <property type="match status" value="1"/>
</dbReference>
<evidence type="ECO:0000313" key="2">
    <source>
        <dbReference type="EMBL" id="MBD2547400.1"/>
    </source>
</evidence>
<keyword evidence="3" id="KW-1185">Reference proteome</keyword>
<name>A0ABR8ELJ5_9CYAN</name>
<accession>A0ABR8ELJ5</accession>
<organism evidence="2 3">
    <name type="scientific">Planktothricoides raciborskii FACHB-1370</name>
    <dbReference type="NCBI Taxonomy" id="2949576"/>
    <lineage>
        <taxon>Bacteria</taxon>
        <taxon>Bacillati</taxon>
        <taxon>Cyanobacteriota</taxon>
        <taxon>Cyanophyceae</taxon>
        <taxon>Oscillatoriophycideae</taxon>
        <taxon>Oscillatoriales</taxon>
        <taxon>Oscillatoriaceae</taxon>
        <taxon>Planktothricoides</taxon>
    </lineage>
</organism>
<dbReference type="CDD" id="cd00719">
    <property type="entry name" value="GIY-YIG_SF"/>
    <property type="match status" value="1"/>
</dbReference>